<name>W4G4N6_APHAT</name>
<dbReference type="EMBL" id="KI913143">
    <property type="protein sequence ID" value="ETV74630.1"/>
    <property type="molecule type" value="Genomic_DNA"/>
</dbReference>
<dbReference type="InterPro" id="IPR029058">
    <property type="entry name" value="AB_hydrolase_fold"/>
</dbReference>
<dbReference type="RefSeq" id="XP_009835717.1">
    <property type="nucleotide sequence ID" value="XM_009837415.1"/>
</dbReference>
<dbReference type="GeneID" id="20812759"/>
<dbReference type="Gene3D" id="3.40.50.1820">
    <property type="entry name" value="alpha/beta hydrolase"/>
    <property type="match status" value="1"/>
</dbReference>
<dbReference type="OrthoDB" id="60131at2759"/>
<evidence type="ECO:0000313" key="1">
    <source>
        <dbReference type="EMBL" id="ETV74630.1"/>
    </source>
</evidence>
<proteinExistence type="predicted"/>
<reference evidence="1" key="1">
    <citation type="submission" date="2013-12" db="EMBL/GenBank/DDBJ databases">
        <title>The Genome Sequence of Aphanomyces astaci APO3.</title>
        <authorList>
            <consortium name="The Broad Institute Genomics Platform"/>
            <person name="Russ C."/>
            <person name="Tyler B."/>
            <person name="van West P."/>
            <person name="Dieguez-Uribeondo J."/>
            <person name="Young S.K."/>
            <person name="Zeng Q."/>
            <person name="Gargeya S."/>
            <person name="Fitzgerald M."/>
            <person name="Abouelleil A."/>
            <person name="Alvarado L."/>
            <person name="Chapman S.B."/>
            <person name="Gainer-Dewar J."/>
            <person name="Goldberg J."/>
            <person name="Griggs A."/>
            <person name="Gujja S."/>
            <person name="Hansen M."/>
            <person name="Howarth C."/>
            <person name="Imamovic A."/>
            <person name="Ireland A."/>
            <person name="Larimer J."/>
            <person name="McCowan C."/>
            <person name="Murphy C."/>
            <person name="Pearson M."/>
            <person name="Poon T.W."/>
            <person name="Priest M."/>
            <person name="Roberts A."/>
            <person name="Saif S."/>
            <person name="Shea T."/>
            <person name="Sykes S."/>
            <person name="Wortman J."/>
            <person name="Nusbaum C."/>
            <person name="Birren B."/>
        </authorList>
    </citation>
    <scope>NUCLEOTIDE SEQUENCE [LARGE SCALE GENOMIC DNA]</scope>
    <source>
        <strain evidence="1">APO3</strain>
    </source>
</reference>
<evidence type="ECO:0008006" key="2">
    <source>
        <dbReference type="Google" id="ProtNLM"/>
    </source>
</evidence>
<dbReference type="VEuPathDB" id="FungiDB:H257_10763"/>
<organism evidence="1">
    <name type="scientific">Aphanomyces astaci</name>
    <name type="common">Crayfish plague agent</name>
    <dbReference type="NCBI Taxonomy" id="112090"/>
    <lineage>
        <taxon>Eukaryota</taxon>
        <taxon>Sar</taxon>
        <taxon>Stramenopiles</taxon>
        <taxon>Oomycota</taxon>
        <taxon>Saprolegniomycetes</taxon>
        <taxon>Saprolegniales</taxon>
        <taxon>Verrucalvaceae</taxon>
        <taxon>Aphanomyces</taxon>
    </lineage>
</organism>
<protein>
    <recommendedName>
        <fullName evidence="2">Serine aminopeptidase S33 domain-containing protein</fullName>
    </recommendedName>
</protein>
<gene>
    <name evidence="1" type="ORF">H257_10763</name>
</gene>
<dbReference type="AlphaFoldDB" id="W4G4N6"/>
<accession>W4G4N6</accession>
<sequence length="110" mass="11960">MKESGRLKALLGLVRASKSNTGDHLKDYTLPMIIGMGSTDPDFSSPHAEAEFIHGAIRSAQKAVVMYPNVKHYPQIECPSEVAKNLLQANFYLSSTNCSVEDVPAFACTT</sequence>
<dbReference type="SUPFAM" id="SSF53474">
    <property type="entry name" value="alpha/beta-Hydrolases"/>
    <property type="match status" value="1"/>
</dbReference>